<evidence type="ECO:0000313" key="2">
    <source>
        <dbReference type="Proteomes" id="UP000199608"/>
    </source>
</evidence>
<dbReference type="Proteomes" id="UP000199608">
    <property type="component" value="Unassembled WGS sequence"/>
</dbReference>
<evidence type="ECO:0000313" key="1">
    <source>
        <dbReference type="EMBL" id="SDU38364.1"/>
    </source>
</evidence>
<dbReference type="InterPro" id="IPR011231">
    <property type="entry name" value="Phage_VT1-Sakai_H0018"/>
</dbReference>
<dbReference type="EMBL" id="FNLL01000007">
    <property type="protein sequence ID" value="SDU38364.1"/>
    <property type="molecule type" value="Genomic_DNA"/>
</dbReference>
<proteinExistence type="predicted"/>
<reference evidence="2" key="1">
    <citation type="submission" date="2016-10" db="EMBL/GenBank/DDBJ databases">
        <authorList>
            <person name="Varghese N."/>
            <person name="Submissions S."/>
        </authorList>
    </citation>
    <scope>NUCLEOTIDE SEQUENCE [LARGE SCALE GENOMIC DNA]</scope>
    <source>
        <strain evidence="2">DSM 3384</strain>
    </source>
</reference>
<protein>
    <submittedName>
        <fullName evidence="1">Predicted phage recombinase, RecA/RadA family</fullName>
    </submittedName>
</protein>
<dbReference type="RefSeq" id="WP_092235037.1">
    <property type="nucleotide sequence ID" value="NZ_FNLL01000007.1"/>
</dbReference>
<organism evidence="1 2">
    <name type="scientific">Desulfobacula phenolica</name>
    <dbReference type="NCBI Taxonomy" id="90732"/>
    <lineage>
        <taxon>Bacteria</taxon>
        <taxon>Pseudomonadati</taxon>
        <taxon>Thermodesulfobacteriota</taxon>
        <taxon>Desulfobacteria</taxon>
        <taxon>Desulfobacterales</taxon>
        <taxon>Desulfobacteraceae</taxon>
        <taxon>Desulfobacula</taxon>
    </lineage>
</organism>
<name>A0A1H2I2W0_9BACT</name>
<gene>
    <name evidence="1" type="ORF">SAMN04487931_107198</name>
</gene>
<sequence>MALNYVQPGNRLTLPVTAGKKSGAWDMVRDLPVVLLTDADASDEAECSTEGVFKLSVKGADAAAGAAVAIGDKVYADGAELNVDATNGKEFGIALGAVASDATTEIPVRLKG</sequence>
<accession>A0A1H2I2W0</accession>
<dbReference type="AlphaFoldDB" id="A0A1H2I2W0"/>
<keyword evidence="2" id="KW-1185">Reference proteome</keyword>
<dbReference type="Pfam" id="PF09956">
    <property type="entry name" value="Phage_cement_2"/>
    <property type="match status" value="1"/>
</dbReference>